<dbReference type="PROSITE" id="PS50112">
    <property type="entry name" value="PAS"/>
    <property type="match status" value="1"/>
</dbReference>
<evidence type="ECO:0000256" key="5">
    <source>
        <dbReference type="ARBA" id="ARBA00022777"/>
    </source>
</evidence>
<keyword evidence="4" id="KW-0808">Transferase</keyword>
<gene>
    <name evidence="11" type="ORF">E5139_05630</name>
</gene>
<keyword evidence="8" id="KW-1133">Transmembrane helix</keyword>
<dbReference type="AlphaFoldDB" id="A0A4D6KIK4"/>
<dbReference type="SMART" id="SM00388">
    <property type="entry name" value="HisKA"/>
    <property type="match status" value="1"/>
</dbReference>
<feature type="domain" description="PAS" evidence="10">
    <location>
        <begin position="260"/>
        <end position="291"/>
    </location>
</feature>
<feature type="transmembrane region" description="Helical" evidence="8">
    <location>
        <begin position="230"/>
        <end position="247"/>
    </location>
</feature>
<reference evidence="11 12" key="1">
    <citation type="submission" date="2019-04" db="EMBL/GenBank/DDBJ databases">
        <title>Complete genome sequence of Arthrobacter sp. ZXY-2 associated with effective atrazine degradation and salt adaptation.</title>
        <authorList>
            <person name="Zhao X."/>
        </authorList>
    </citation>
    <scope>NUCLEOTIDE SEQUENCE [LARGE SCALE GENOMIC DNA]</scope>
    <source>
        <strain evidence="12">ZP60</strain>
    </source>
</reference>
<dbReference type="InterPro" id="IPR005467">
    <property type="entry name" value="His_kinase_dom"/>
</dbReference>
<dbReference type="EMBL" id="CP039375">
    <property type="protein sequence ID" value="QCD65146.1"/>
    <property type="molecule type" value="Genomic_DNA"/>
</dbReference>
<dbReference type="Gene3D" id="3.30.565.10">
    <property type="entry name" value="Histidine kinase-like ATPase, C-terminal domain"/>
    <property type="match status" value="1"/>
</dbReference>
<keyword evidence="5 11" id="KW-0418">Kinase</keyword>
<dbReference type="Gene3D" id="1.10.287.130">
    <property type="match status" value="1"/>
</dbReference>
<proteinExistence type="predicted"/>
<dbReference type="Pfam" id="PF02518">
    <property type="entry name" value="HATPase_c"/>
    <property type="match status" value="1"/>
</dbReference>
<evidence type="ECO:0000256" key="8">
    <source>
        <dbReference type="SAM" id="Phobius"/>
    </source>
</evidence>
<feature type="domain" description="Histidine kinase" evidence="9">
    <location>
        <begin position="393"/>
        <end position="597"/>
    </location>
</feature>
<dbReference type="SUPFAM" id="SSF55874">
    <property type="entry name" value="ATPase domain of HSP90 chaperone/DNA topoisomerase II/histidine kinase"/>
    <property type="match status" value="1"/>
</dbReference>
<dbReference type="CDD" id="cd00075">
    <property type="entry name" value="HATPase"/>
    <property type="match status" value="1"/>
</dbReference>
<dbReference type="InterPro" id="IPR036890">
    <property type="entry name" value="HATPase_C_sf"/>
</dbReference>
<dbReference type="InterPro" id="IPR003661">
    <property type="entry name" value="HisK_dim/P_dom"/>
</dbReference>
<keyword evidence="3" id="KW-0597">Phosphoprotein</keyword>
<comment type="catalytic activity">
    <reaction evidence="1">
        <text>ATP + protein L-histidine = ADP + protein N-phospho-L-histidine.</text>
        <dbReference type="EC" id="2.7.13.3"/>
    </reaction>
</comment>
<reference evidence="11 12" key="2">
    <citation type="submission" date="2019-04" db="EMBL/GenBank/DDBJ databases">
        <authorList>
            <person name="Yang S."/>
            <person name="Wei W."/>
        </authorList>
    </citation>
    <scope>NUCLEOTIDE SEQUENCE [LARGE SCALE GENOMIC DNA]</scope>
    <source>
        <strain evidence="12">ZP60</strain>
    </source>
</reference>
<dbReference type="PROSITE" id="PS50109">
    <property type="entry name" value="HIS_KIN"/>
    <property type="match status" value="1"/>
</dbReference>
<protein>
    <recommendedName>
        <fullName evidence="2">histidine kinase</fullName>
        <ecNumber evidence="2">2.7.13.3</ecNumber>
    </recommendedName>
</protein>
<evidence type="ECO:0000256" key="6">
    <source>
        <dbReference type="ARBA" id="ARBA00023012"/>
    </source>
</evidence>
<evidence type="ECO:0000313" key="11">
    <source>
        <dbReference type="EMBL" id="QCD65146.1"/>
    </source>
</evidence>
<evidence type="ECO:0000259" key="9">
    <source>
        <dbReference type="PROSITE" id="PS50109"/>
    </source>
</evidence>
<sequence length="619" mass="67217">MTDGGLSRAVATALSELRFDYAPSLQTQHLLLFATMALVTVGLAYWITRTRQTRGAKLFGLTLVVLGARLASDVVHGLVGELWPLLEVLVALNPLLELGVLVLFVRFAGRYAGVERVGSDRARRAMGGLVVVAAIAIATNPVHGLVFDAVRRVSIPFTHVVVERGVLGFGLLGVNVVLLLAAAGLLAHAVTTGFRPAWWPAIVLSIAVSVALVVIALQLRVGGVVPQYDYTAIGYAGFFFLTTLALVEHGLRRIEVVAREEILDDIDDAVVLLDTDGTVVTTNAAAEGLFGTLDGAEGFLDRFDELGSEQLDGDRERTAITIDPQTTEWDTLRNTTETAQRGPRHFLVYTEYVTTRTTRVIGHVVRFVETTELERRSRELERKNDQLDQFASTVSHDLRNPLNVATGYLQMATEGVDPDDDAAFDVAAALTYLDKVEVSLDRMATIIDDILALIDNTDPVTDTEAVDFESVVSAAWSTVDTRSATLELTGEGTVDADETRLQRLLENLFRNAIDHVGDNVTIEVGLTGEGFYVADDGPGIPEDERERIFEHGYTTGDGGTGLGLSIVQQLAEAHGWTVSLDPDADGAAFVVEGCATTRRPAQTTESTEPERRHRSRRER</sequence>
<feature type="transmembrane region" description="Helical" evidence="8">
    <location>
        <begin position="59"/>
        <end position="79"/>
    </location>
</feature>
<dbReference type="Proteomes" id="UP000297053">
    <property type="component" value="Chromosome"/>
</dbReference>
<dbReference type="Pfam" id="PF00512">
    <property type="entry name" value="HisKA"/>
    <property type="match status" value="1"/>
</dbReference>
<dbReference type="SUPFAM" id="SSF47384">
    <property type="entry name" value="Homodimeric domain of signal transducing histidine kinase"/>
    <property type="match status" value="1"/>
</dbReference>
<feature type="transmembrane region" description="Helical" evidence="8">
    <location>
        <begin position="29"/>
        <end position="47"/>
    </location>
</feature>
<feature type="region of interest" description="Disordered" evidence="7">
    <location>
        <begin position="596"/>
        <end position="619"/>
    </location>
</feature>
<evidence type="ECO:0000259" key="10">
    <source>
        <dbReference type="PROSITE" id="PS50112"/>
    </source>
</evidence>
<feature type="transmembrane region" description="Helical" evidence="8">
    <location>
        <begin position="197"/>
        <end position="218"/>
    </location>
</feature>
<dbReference type="Pfam" id="PF16927">
    <property type="entry name" value="HisKA_7TM"/>
    <property type="match status" value="1"/>
</dbReference>
<keyword evidence="6" id="KW-0902">Two-component regulatory system</keyword>
<feature type="transmembrane region" description="Helical" evidence="8">
    <location>
        <begin position="166"/>
        <end position="190"/>
    </location>
</feature>
<feature type="transmembrane region" description="Helical" evidence="8">
    <location>
        <begin position="85"/>
        <end position="105"/>
    </location>
</feature>
<keyword evidence="8" id="KW-0472">Membrane</keyword>
<dbReference type="KEGG" id="halz:E5139_05630"/>
<feature type="transmembrane region" description="Helical" evidence="8">
    <location>
        <begin position="126"/>
        <end position="146"/>
    </location>
</feature>
<accession>A0A4D6KIK4</accession>
<dbReference type="InterPro" id="IPR036097">
    <property type="entry name" value="HisK_dim/P_sf"/>
</dbReference>
<dbReference type="PANTHER" id="PTHR43711:SF1">
    <property type="entry name" value="HISTIDINE KINASE 1"/>
    <property type="match status" value="1"/>
</dbReference>
<dbReference type="InterPro" id="IPR004358">
    <property type="entry name" value="Sig_transdc_His_kin-like_C"/>
</dbReference>
<dbReference type="InterPro" id="IPR031621">
    <property type="entry name" value="HisKA_7TM"/>
</dbReference>
<dbReference type="SMART" id="SM00387">
    <property type="entry name" value="HATPase_c"/>
    <property type="match status" value="1"/>
</dbReference>
<evidence type="ECO:0000256" key="2">
    <source>
        <dbReference type="ARBA" id="ARBA00012438"/>
    </source>
</evidence>
<evidence type="ECO:0000313" key="12">
    <source>
        <dbReference type="Proteomes" id="UP000297053"/>
    </source>
</evidence>
<dbReference type="PRINTS" id="PR00344">
    <property type="entry name" value="BCTRLSENSOR"/>
</dbReference>
<organism evidence="11 12">
    <name type="scientific">Halomicrobium mukohataei</name>
    <dbReference type="NCBI Taxonomy" id="57705"/>
    <lineage>
        <taxon>Archaea</taxon>
        <taxon>Methanobacteriati</taxon>
        <taxon>Methanobacteriota</taxon>
        <taxon>Stenosarchaea group</taxon>
        <taxon>Halobacteria</taxon>
        <taxon>Halobacteriales</taxon>
        <taxon>Haloarculaceae</taxon>
        <taxon>Halomicrobium</taxon>
    </lineage>
</organism>
<dbReference type="InterPro" id="IPR003594">
    <property type="entry name" value="HATPase_dom"/>
</dbReference>
<dbReference type="GO" id="GO:0000155">
    <property type="term" value="F:phosphorelay sensor kinase activity"/>
    <property type="evidence" value="ECO:0007669"/>
    <property type="project" value="InterPro"/>
</dbReference>
<dbReference type="OMA" id="TESKNHE"/>
<dbReference type="GeneID" id="42178396"/>
<dbReference type="InterPro" id="IPR050736">
    <property type="entry name" value="Sensor_HK_Regulatory"/>
</dbReference>
<evidence type="ECO:0000256" key="3">
    <source>
        <dbReference type="ARBA" id="ARBA00022553"/>
    </source>
</evidence>
<evidence type="ECO:0000256" key="4">
    <source>
        <dbReference type="ARBA" id="ARBA00022679"/>
    </source>
</evidence>
<evidence type="ECO:0000256" key="1">
    <source>
        <dbReference type="ARBA" id="ARBA00000085"/>
    </source>
</evidence>
<name>A0A4D6KIK4_9EURY</name>
<dbReference type="EC" id="2.7.13.3" evidence="2"/>
<evidence type="ECO:0000256" key="7">
    <source>
        <dbReference type="SAM" id="MobiDB-lite"/>
    </source>
</evidence>
<keyword evidence="8" id="KW-0812">Transmembrane</keyword>
<dbReference type="RefSeq" id="WP_012808029.1">
    <property type="nucleotide sequence ID" value="NZ_CP039375.1"/>
</dbReference>
<dbReference type="InterPro" id="IPR000014">
    <property type="entry name" value="PAS"/>
</dbReference>
<dbReference type="CDD" id="cd00082">
    <property type="entry name" value="HisKA"/>
    <property type="match status" value="1"/>
</dbReference>
<dbReference type="PANTHER" id="PTHR43711">
    <property type="entry name" value="TWO-COMPONENT HISTIDINE KINASE"/>
    <property type="match status" value="1"/>
</dbReference>
<dbReference type="Gene3D" id="3.30.450.20">
    <property type="entry name" value="PAS domain"/>
    <property type="match status" value="1"/>
</dbReference>